<dbReference type="FunFam" id="3.30.70.590:FF:000003">
    <property type="entry name" value="Poly(A) polymerase"/>
    <property type="match status" value="1"/>
</dbReference>
<feature type="domain" description="Poly(A) polymerase nucleotidyltransferase" evidence="18">
    <location>
        <begin position="7"/>
        <end position="200"/>
    </location>
</feature>
<dbReference type="InterPro" id="IPR048840">
    <property type="entry name" value="PolA_pol_NTPase"/>
</dbReference>
<evidence type="ECO:0000259" key="18">
    <source>
        <dbReference type="Pfam" id="PF20750"/>
    </source>
</evidence>
<dbReference type="GO" id="GO:0005829">
    <property type="term" value="C:cytosol"/>
    <property type="evidence" value="ECO:0007669"/>
    <property type="project" value="EnsemblFungi"/>
</dbReference>
<dbReference type="InterPro" id="IPR007010">
    <property type="entry name" value="PolA_pol_RNA-bd_dom"/>
</dbReference>
<dbReference type="Gene3D" id="3.30.70.590">
    <property type="entry name" value="Poly(A) polymerase predicted RNA binding domain"/>
    <property type="match status" value="1"/>
</dbReference>
<dbReference type="GO" id="GO:0000287">
    <property type="term" value="F:magnesium ion binding"/>
    <property type="evidence" value="ECO:0007669"/>
    <property type="project" value="EnsemblFungi"/>
</dbReference>
<keyword evidence="4 13" id="KW-0507">mRNA processing</keyword>
<dbReference type="Pfam" id="PF04926">
    <property type="entry name" value="PAP_RNA-bind"/>
    <property type="match status" value="1"/>
</dbReference>
<dbReference type="GO" id="GO:0033620">
    <property type="term" value="C:Mei2 nuclear dot complex"/>
    <property type="evidence" value="ECO:0007669"/>
    <property type="project" value="EnsemblFungi"/>
</dbReference>
<feature type="domain" description="Poly(A) polymerase central" evidence="17">
    <location>
        <begin position="205"/>
        <end position="350"/>
    </location>
</feature>
<feature type="binding site" evidence="14">
    <location>
        <position position="153"/>
    </location>
    <ligand>
        <name>ATP</name>
        <dbReference type="ChEBI" id="CHEBI:30616"/>
    </ligand>
</feature>
<keyword evidence="7 13" id="KW-0547">Nucleotide-binding</keyword>
<gene>
    <name evidence="19" type="ORF">BCR33DRAFT_657372</name>
</gene>
<feature type="binding site" evidence="15">
    <location>
        <position position="101"/>
    </location>
    <ligand>
        <name>Mg(2+)</name>
        <dbReference type="ChEBI" id="CHEBI:18420"/>
        <label>2</label>
        <note>catalytic</note>
    </ligand>
</feature>
<dbReference type="GO" id="GO:1990817">
    <property type="term" value="F:poly(A) RNA polymerase activity"/>
    <property type="evidence" value="ECO:0007669"/>
    <property type="project" value="UniProtKB-UniRule"/>
</dbReference>
<feature type="binding site" evidence="14">
    <location>
        <position position="223"/>
    </location>
    <ligand>
        <name>ATP</name>
        <dbReference type="ChEBI" id="CHEBI:30616"/>
    </ligand>
</feature>
<comment type="function">
    <text evidence="13">Polymerase that creates the 3'-poly(A) tail of mRNA's.</text>
</comment>
<evidence type="ECO:0000256" key="13">
    <source>
        <dbReference type="PIRNR" id="PIRNR018425"/>
    </source>
</evidence>
<dbReference type="EC" id="2.7.7.19" evidence="13"/>
<keyword evidence="6 15" id="KW-0479">Metal-binding</keyword>
<keyword evidence="5 13" id="KW-0808">Transferase</keyword>
<proteinExistence type="inferred from homology"/>
<comment type="catalytic activity">
    <reaction evidence="13">
        <text>RNA(n) + ATP = RNA(n)-3'-adenine ribonucleotide + diphosphate</text>
        <dbReference type="Rhea" id="RHEA:11332"/>
        <dbReference type="Rhea" id="RHEA-COMP:14527"/>
        <dbReference type="Rhea" id="RHEA-COMP:17347"/>
        <dbReference type="ChEBI" id="CHEBI:30616"/>
        <dbReference type="ChEBI" id="CHEBI:33019"/>
        <dbReference type="ChEBI" id="CHEBI:140395"/>
        <dbReference type="ChEBI" id="CHEBI:173115"/>
        <dbReference type="EC" id="2.7.7.19"/>
    </reaction>
</comment>
<reference evidence="19 20" key="1">
    <citation type="submission" date="2016-07" db="EMBL/GenBank/DDBJ databases">
        <title>Pervasive Adenine N6-methylation of Active Genes in Fungi.</title>
        <authorList>
            <consortium name="DOE Joint Genome Institute"/>
            <person name="Mondo S.J."/>
            <person name="Dannebaum R.O."/>
            <person name="Kuo R.C."/>
            <person name="Labutti K."/>
            <person name="Haridas S."/>
            <person name="Kuo A."/>
            <person name="Salamov A."/>
            <person name="Ahrendt S.R."/>
            <person name="Lipzen A."/>
            <person name="Sullivan W."/>
            <person name="Andreopoulos W.B."/>
            <person name="Clum A."/>
            <person name="Lindquist E."/>
            <person name="Daum C."/>
            <person name="Ramamoorthy G.K."/>
            <person name="Gryganskyi A."/>
            <person name="Culley D."/>
            <person name="Magnuson J.K."/>
            <person name="James T.Y."/>
            <person name="O'Malley M.A."/>
            <person name="Stajich J.E."/>
            <person name="Spatafora J.W."/>
            <person name="Visel A."/>
            <person name="Grigoriev I.V."/>
        </authorList>
    </citation>
    <scope>NUCLEOTIDE SEQUENCE [LARGE SCALE GENOMIC DNA]</scope>
    <source>
        <strain evidence="19 20">JEL800</strain>
    </source>
</reference>
<dbReference type="STRING" id="329046.A0A1Y2CPJ4"/>
<evidence type="ECO:0000313" key="19">
    <source>
        <dbReference type="EMBL" id="ORY48913.1"/>
    </source>
</evidence>
<keyword evidence="12 13" id="KW-0539">Nucleus</keyword>
<dbReference type="InterPro" id="IPR014492">
    <property type="entry name" value="PolyA_polymerase"/>
</dbReference>
<feature type="binding site" evidence="15">
    <location>
        <position position="153"/>
    </location>
    <ligand>
        <name>Mg(2+)</name>
        <dbReference type="ChEBI" id="CHEBI:18420"/>
        <label>2</label>
        <note>catalytic</note>
    </ligand>
</feature>
<dbReference type="PANTHER" id="PTHR10682:SF10">
    <property type="entry name" value="POLYNUCLEOTIDE ADENYLYLTRANSFERASE"/>
    <property type="match status" value="1"/>
</dbReference>
<dbReference type="Gene3D" id="3.30.460.10">
    <property type="entry name" value="Beta Polymerase, domain 2"/>
    <property type="match status" value="1"/>
</dbReference>
<comment type="similarity">
    <text evidence="3 13">Belongs to the poly(A) polymerase family.</text>
</comment>
<evidence type="ECO:0000259" key="16">
    <source>
        <dbReference type="Pfam" id="PF04926"/>
    </source>
</evidence>
<evidence type="ECO:0000256" key="14">
    <source>
        <dbReference type="PIRSR" id="PIRSR018425-1"/>
    </source>
</evidence>
<evidence type="ECO:0000256" key="8">
    <source>
        <dbReference type="ARBA" id="ARBA00022840"/>
    </source>
</evidence>
<feature type="binding site" evidence="14">
    <location>
        <begin position="232"/>
        <end position="233"/>
    </location>
    <ligand>
        <name>ATP</name>
        <dbReference type="ChEBI" id="CHEBI:30616"/>
    </ligand>
</feature>
<dbReference type="FunFam" id="3.30.460.10:FF:000002">
    <property type="entry name" value="Poly(A) polymerase alpha, putative"/>
    <property type="match status" value="1"/>
</dbReference>
<evidence type="ECO:0000256" key="9">
    <source>
        <dbReference type="ARBA" id="ARBA00022842"/>
    </source>
</evidence>
<feature type="binding site" evidence="15">
    <location>
        <position position="99"/>
    </location>
    <ligand>
        <name>Mg(2+)</name>
        <dbReference type="ChEBI" id="CHEBI:18420"/>
        <label>2</label>
        <note>catalytic</note>
    </ligand>
</feature>
<evidence type="ECO:0000256" key="11">
    <source>
        <dbReference type="ARBA" id="ARBA00023211"/>
    </source>
</evidence>
<dbReference type="GO" id="GO:0033621">
    <property type="term" value="P:nuclear mRNA surveillance of meiosis-specific transcripts"/>
    <property type="evidence" value="ECO:0007669"/>
    <property type="project" value="EnsemblFungi"/>
</dbReference>
<dbReference type="SUPFAM" id="SSF55003">
    <property type="entry name" value="PAP/Archaeal CCA-adding enzyme, C-terminal domain"/>
    <property type="match status" value="1"/>
</dbReference>
<dbReference type="GO" id="GO:0180010">
    <property type="term" value="P:co-transcriptional mRNA 3'-end processing, cleavage and polyadenylation pathway"/>
    <property type="evidence" value="ECO:0007669"/>
    <property type="project" value="EnsemblFungi"/>
</dbReference>
<dbReference type="GO" id="GO:0071920">
    <property type="term" value="C:cleavage body"/>
    <property type="evidence" value="ECO:0007669"/>
    <property type="project" value="EnsemblFungi"/>
</dbReference>
<evidence type="ECO:0000256" key="5">
    <source>
        <dbReference type="ARBA" id="ARBA00022679"/>
    </source>
</evidence>
<dbReference type="PIRSF" id="PIRSF018425">
    <property type="entry name" value="PolyA_polymerase"/>
    <property type="match status" value="1"/>
</dbReference>
<dbReference type="OrthoDB" id="412748at2759"/>
<evidence type="ECO:0000256" key="10">
    <source>
        <dbReference type="ARBA" id="ARBA00022884"/>
    </source>
</evidence>
<dbReference type="GO" id="GO:1990251">
    <property type="term" value="C:nuclear exosome focus"/>
    <property type="evidence" value="ECO:0007669"/>
    <property type="project" value="EnsemblFungi"/>
</dbReference>
<organism evidence="19 20">
    <name type="scientific">Rhizoclosmatium globosum</name>
    <dbReference type="NCBI Taxonomy" id="329046"/>
    <lineage>
        <taxon>Eukaryota</taxon>
        <taxon>Fungi</taxon>
        <taxon>Fungi incertae sedis</taxon>
        <taxon>Chytridiomycota</taxon>
        <taxon>Chytridiomycota incertae sedis</taxon>
        <taxon>Chytridiomycetes</taxon>
        <taxon>Chytridiales</taxon>
        <taxon>Chytriomycetaceae</taxon>
        <taxon>Rhizoclosmatium</taxon>
    </lineage>
</organism>
<dbReference type="GO" id="GO:0003723">
    <property type="term" value="F:RNA binding"/>
    <property type="evidence" value="ECO:0007669"/>
    <property type="project" value="UniProtKB-UniRule"/>
</dbReference>
<keyword evidence="9 15" id="KW-0460">Magnesium</keyword>
<dbReference type="AlphaFoldDB" id="A0A1Y2CPJ4"/>
<feature type="binding site" evidence="15">
    <location>
        <position position="101"/>
    </location>
    <ligand>
        <name>Mg(2+)</name>
        <dbReference type="ChEBI" id="CHEBI:18420"/>
        <label>1</label>
        <note>catalytic</note>
    </ligand>
</feature>
<dbReference type="Proteomes" id="UP000193642">
    <property type="component" value="Unassembled WGS sequence"/>
</dbReference>
<dbReference type="Gene3D" id="1.10.1410.10">
    <property type="match status" value="1"/>
</dbReference>
<dbReference type="Pfam" id="PF04928">
    <property type="entry name" value="PAP_central"/>
    <property type="match status" value="1"/>
</dbReference>
<comment type="caution">
    <text evidence="19">The sequence shown here is derived from an EMBL/GenBank/DDBJ whole genome shotgun (WGS) entry which is preliminary data.</text>
</comment>
<evidence type="ECO:0000313" key="20">
    <source>
        <dbReference type="Proteomes" id="UP000193642"/>
    </source>
</evidence>
<keyword evidence="8 13" id="KW-0067">ATP-binding</keyword>
<evidence type="ECO:0000256" key="4">
    <source>
        <dbReference type="ARBA" id="ARBA00022664"/>
    </source>
</evidence>
<dbReference type="GO" id="GO:0005524">
    <property type="term" value="F:ATP binding"/>
    <property type="evidence" value="ECO:0007669"/>
    <property type="project" value="UniProtKB-UniRule"/>
</dbReference>
<dbReference type="GO" id="GO:0031126">
    <property type="term" value="P:sno(s)RNA 3'-end processing"/>
    <property type="evidence" value="ECO:0007669"/>
    <property type="project" value="EnsemblFungi"/>
</dbReference>
<dbReference type="Pfam" id="PF20750">
    <property type="entry name" value="PAP_NTPase"/>
    <property type="match status" value="1"/>
</dbReference>
<feature type="binding site" evidence="15">
    <location>
        <position position="99"/>
    </location>
    <ligand>
        <name>Mg(2+)</name>
        <dbReference type="ChEBI" id="CHEBI:18420"/>
        <label>1</label>
        <note>catalytic</note>
    </ligand>
</feature>
<dbReference type="InterPro" id="IPR043519">
    <property type="entry name" value="NT_sf"/>
</dbReference>
<dbReference type="PANTHER" id="PTHR10682">
    <property type="entry name" value="POLY A POLYMERASE"/>
    <property type="match status" value="1"/>
</dbReference>
<dbReference type="InterPro" id="IPR007012">
    <property type="entry name" value="PolA_pol_cen_dom"/>
</dbReference>
<dbReference type="GO" id="GO:0005847">
    <property type="term" value="C:mRNA cleavage and polyadenylation specificity factor complex"/>
    <property type="evidence" value="ECO:0007669"/>
    <property type="project" value="EnsemblFungi"/>
</dbReference>
<evidence type="ECO:0000259" key="17">
    <source>
        <dbReference type="Pfam" id="PF04928"/>
    </source>
</evidence>
<dbReference type="EMBL" id="MCGO01000010">
    <property type="protein sequence ID" value="ORY48913.1"/>
    <property type="molecule type" value="Genomic_DNA"/>
</dbReference>
<feature type="binding site" evidence="14">
    <location>
        <begin position="99"/>
        <end position="101"/>
    </location>
    <ligand>
        <name>ATP</name>
        <dbReference type="ChEBI" id="CHEBI:30616"/>
    </ligand>
</feature>
<sequence length="534" mass="59654">MSKPYLGITPPLSYDPPLPLDISVTDSLVTLLRERGQYEDDDEAQKREVVLQKLATLFKEFVHRISIKRNLPESMAAEAGGKIFTFGSYRLGVHGKASDIDTLCVAPRHVQRDDFFTDMLEMLRERPEVTSLTPVTDAYVPVITFEFSGVEIDLLCARLNLPTVPDDLELANDNLLKNLDDKCVRSLNGSRVTDDILRLVPNVETFRTALRCIKLWAKERGIYSNVLGFFGGVAWAIAVARICQLYPNAAAGLVVNKFFYIMHKWSWPQPVLLKPIEDGPLSTRVWNPKLYPADRVHLVPIITPAYPAMCSTHNMTPSTKHVTIEEFARGSQITERIFAGTATWADLMEKSSFFGDYKYYLQIIASSNSEDRQLKWSGWVESRLRHLVMKLESSQGIELAHPYIKSFPRVTKCKNDAEGIAVAQGIYPQPAEAAPPAASADIDDLPPGVDPVPPTSETVAADGEAATSEEGKTVYTNTLYIGLKIGGQKEKGAKKVIDISWATSEFVSMVKGWDKYEEESMGIVVQHIKRYMSF</sequence>
<evidence type="ECO:0000256" key="3">
    <source>
        <dbReference type="ARBA" id="ARBA00010912"/>
    </source>
</evidence>
<evidence type="ECO:0000256" key="6">
    <source>
        <dbReference type="ARBA" id="ARBA00022723"/>
    </source>
</evidence>
<keyword evidence="11" id="KW-0464">Manganese</keyword>
<comment type="cofactor">
    <cofactor evidence="15">
        <name>Mg(2+)</name>
        <dbReference type="ChEBI" id="CHEBI:18420"/>
    </cofactor>
    <text evidence="15">Binds 2 magnesium ions. Also active with manganese.</text>
</comment>
<feature type="binding site" evidence="14">
    <location>
        <position position="214"/>
    </location>
    <ligand>
        <name>ATP</name>
        <dbReference type="ChEBI" id="CHEBI:30616"/>
    </ligand>
</feature>
<feature type="domain" description="Poly(A) polymerase RNA-binding" evidence="16">
    <location>
        <begin position="352"/>
        <end position="531"/>
    </location>
</feature>
<comment type="cofactor">
    <cofactor evidence="1">
        <name>Mn(2+)</name>
        <dbReference type="ChEBI" id="CHEBI:29035"/>
    </cofactor>
</comment>
<evidence type="ECO:0000256" key="1">
    <source>
        <dbReference type="ARBA" id="ARBA00001936"/>
    </source>
</evidence>
<dbReference type="SUPFAM" id="SSF81301">
    <property type="entry name" value="Nucleotidyltransferase"/>
    <property type="match status" value="1"/>
</dbReference>
<evidence type="ECO:0000256" key="15">
    <source>
        <dbReference type="PIRSR" id="PIRSR018425-2"/>
    </source>
</evidence>
<protein>
    <recommendedName>
        <fullName evidence="13">Poly(A) polymerase</fullName>
        <ecNumber evidence="13">2.7.7.19</ecNumber>
    </recommendedName>
</protein>
<comment type="subcellular location">
    <subcellularLocation>
        <location evidence="2 13">Nucleus</location>
    </subcellularLocation>
</comment>
<dbReference type="SUPFAM" id="SSF81631">
    <property type="entry name" value="PAP/OAS1 substrate-binding domain"/>
    <property type="match status" value="1"/>
</dbReference>
<dbReference type="FunFam" id="1.10.1410.10:FF:000001">
    <property type="entry name" value="Putative poly(A) polymerase gamma"/>
    <property type="match status" value="1"/>
</dbReference>
<evidence type="ECO:0000256" key="7">
    <source>
        <dbReference type="ARBA" id="ARBA00022741"/>
    </source>
</evidence>
<keyword evidence="20" id="KW-1185">Reference proteome</keyword>
<dbReference type="InterPro" id="IPR011068">
    <property type="entry name" value="NuclTrfase_I-like_C"/>
</dbReference>
<feature type="binding site" evidence="14">
    <location>
        <begin position="86"/>
        <end position="88"/>
    </location>
    <ligand>
        <name>ATP</name>
        <dbReference type="ChEBI" id="CHEBI:30616"/>
    </ligand>
</feature>
<evidence type="ECO:0000256" key="12">
    <source>
        <dbReference type="ARBA" id="ARBA00023242"/>
    </source>
</evidence>
<keyword evidence="10" id="KW-0694">RNA-binding</keyword>
<accession>A0A1Y2CPJ4</accession>
<evidence type="ECO:0000256" key="2">
    <source>
        <dbReference type="ARBA" id="ARBA00004123"/>
    </source>
</evidence>
<name>A0A1Y2CPJ4_9FUNG</name>
<dbReference type="CDD" id="cd05402">
    <property type="entry name" value="NT_PAP_TUTase"/>
    <property type="match status" value="1"/>
</dbReference>